<dbReference type="PANTHER" id="PTHR35218">
    <property type="entry name" value="RNASE H DOMAIN-CONTAINING PROTEIN"/>
    <property type="match status" value="1"/>
</dbReference>
<comment type="caution">
    <text evidence="1">The sequence shown here is derived from an EMBL/GenBank/DDBJ whole genome shotgun (WGS) entry which is preliminary data.</text>
</comment>
<gene>
    <name evidence="1" type="ORF">KFK09_014553</name>
</gene>
<name>A0A8T3B486_DENNO</name>
<dbReference type="PANTHER" id="PTHR35218:SF9">
    <property type="entry name" value="ENDONUCLEASE_EXONUCLEASE_PHOSPHATASE DOMAIN-CONTAINING PROTEIN"/>
    <property type="match status" value="1"/>
</dbReference>
<protein>
    <recommendedName>
        <fullName evidence="3">Endonuclease/exonuclease/phosphatase domain-containing protein</fullName>
    </recommendedName>
</protein>
<reference evidence="1" key="1">
    <citation type="journal article" date="2022" name="Front. Genet.">
        <title>Chromosome-Scale Assembly of the Dendrobium nobile Genome Provides Insights Into the Molecular Mechanism of the Biosynthesis of the Medicinal Active Ingredient of Dendrobium.</title>
        <authorList>
            <person name="Xu Q."/>
            <person name="Niu S.-C."/>
            <person name="Li K.-L."/>
            <person name="Zheng P.-J."/>
            <person name="Zhang X.-J."/>
            <person name="Jia Y."/>
            <person name="Liu Y."/>
            <person name="Niu Y.-X."/>
            <person name="Yu L.-H."/>
            <person name="Chen D.-F."/>
            <person name="Zhang G.-Q."/>
        </authorList>
    </citation>
    <scope>NUCLEOTIDE SEQUENCE</scope>
    <source>
        <tissue evidence="1">Leaf</tissue>
    </source>
</reference>
<dbReference type="EMBL" id="JAGYWB010000011">
    <property type="protein sequence ID" value="KAI0503619.1"/>
    <property type="molecule type" value="Genomic_DNA"/>
</dbReference>
<dbReference type="Gene3D" id="3.60.10.10">
    <property type="entry name" value="Endonuclease/exonuclease/phosphatase"/>
    <property type="match status" value="1"/>
</dbReference>
<proteinExistence type="predicted"/>
<dbReference type="InterPro" id="IPR036691">
    <property type="entry name" value="Endo/exonu/phosph_ase_sf"/>
</dbReference>
<sequence>MSLPSFASWNVCGFNSPDKVRLCKSLITSHDLKLFCILEAKISVSYVQDPWFINSHVLFENEGSCNNFMESSLGKIWLKWDSMAVSFSQISSSSQLIHGILSMGSFPPMYLSVVYASNNIEERKCLWNQLSDAIPPRDQPWVILGDFNCCRFDNEKAGGTSLSTS</sequence>
<dbReference type="SUPFAM" id="SSF56219">
    <property type="entry name" value="DNase I-like"/>
    <property type="match status" value="1"/>
</dbReference>
<dbReference type="SMR" id="A0A8T3B486"/>
<organism evidence="1 2">
    <name type="scientific">Dendrobium nobile</name>
    <name type="common">Orchid</name>
    <dbReference type="NCBI Taxonomy" id="94219"/>
    <lineage>
        <taxon>Eukaryota</taxon>
        <taxon>Viridiplantae</taxon>
        <taxon>Streptophyta</taxon>
        <taxon>Embryophyta</taxon>
        <taxon>Tracheophyta</taxon>
        <taxon>Spermatophyta</taxon>
        <taxon>Magnoliopsida</taxon>
        <taxon>Liliopsida</taxon>
        <taxon>Asparagales</taxon>
        <taxon>Orchidaceae</taxon>
        <taxon>Epidendroideae</taxon>
        <taxon>Malaxideae</taxon>
        <taxon>Dendrobiinae</taxon>
        <taxon>Dendrobium</taxon>
    </lineage>
</organism>
<dbReference type="Proteomes" id="UP000829196">
    <property type="component" value="Unassembled WGS sequence"/>
</dbReference>
<dbReference type="OrthoDB" id="685351at2759"/>
<accession>A0A8T3B486</accession>
<keyword evidence="2" id="KW-1185">Reference proteome</keyword>
<evidence type="ECO:0000313" key="1">
    <source>
        <dbReference type="EMBL" id="KAI0503619.1"/>
    </source>
</evidence>
<dbReference type="AlphaFoldDB" id="A0A8T3B486"/>
<evidence type="ECO:0008006" key="3">
    <source>
        <dbReference type="Google" id="ProtNLM"/>
    </source>
</evidence>
<evidence type="ECO:0000313" key="2">
    <source>
        <dbReference type="Proteomes" id="UP000829196"/>
    </source>
</evidence>